<evidence type="ECO:0000256" key="8">
    <source>
        <dbReference type="ARBA" id="ARBA00022840"/>
    </source>
</evidence>
<evidence type="ECO:0000313" key="11">
    <source>
        <dbReference type="EMBL" id="HGQ77942.1"/>
    </source>
</evidence>
<organism evidence="12">
    <name type="scientific">Fervidobacterium pennivorans</name>
    <dbReference type="NCBI Taxonomy" id="93466"/>
    <lineage>
        <taxon>Bacteria</taxon>
        <taxon>Thermotogati</taxon>
        <taxon>Thermotogota</taxon>
        <taxon>Thermotogae</taxon>
        <taxon>Thermotogales</taxon>
        <taxon>Fervidobacteriaceae</taxon>
        <taxon>Fervidobacterium</taxon>
    </lineage>
</organism>
<evidence type="ECO:0000256" key="2">
    <source>
        <dbReference type="ARBA" id="ARBA00007599"/>
    </source>
</evidence>
<dbReference type="PANTHER" id="PTHR33540">
    <property type="entry name" value="TRNA THREONYLCARBAMOYLADENOSINE BIOSYNTHESIS PROTEIN TSAE"/>
    <property type="match status" value="1"/>
</dbReference>
<keyword evidence="7" id="KW-0547">Nucleotide-binding</keyword>
<evidence type="ECO:0000256" key="9">
    <source>
        <dbReference type="ARBA" id="ARBA00022842"/>
    </source>
</evidence>
<evidence type="ECO:0000256" key="1">
    <source>
        <dbReference type="ARBA" id="ARBA00004496"/>
    </source>
</evidence>
<evidence type="ECO:0000256" key="3">
    <source>
        <dbReference type="ARBA" id="ARBA00019010"/>
    </source>
</evidence>
<dbReference type="NCBIfam" id="TIGR00150">
    <property type="entry name" value="T6A_YjeE"/>
    <property type="match status" value="1"/>
</dbReference>
<comment type="subcellular location">
    <subcellularLocation>
        <location evidence="1">Cytoplasm</location>
    </subcellularLocation>
</comment>
<dbReference type="EMBL" id="DTBH01000177">
    <property type="protein sequence ID" value="HGQ77942.1"/>
    <property type="molecule type" value="Genomic_DNA"/>
</dbReference>
<evidence type="ECO:0000256" key="7">
    <source>
        <dbReference type="ARBA" id="ARBA00022741"/>
    </source>
</evidence>
<dbReference type="GO" id="GO:0002949">
    <property type="term" value="P:tRNA threonylcarbamoyladenosine modification"/>
    <property type="evidence" value="ECO:0007669"/>
    <property type="project" value="InterPro"/>
</dbReference>
<dbReference type="Pfam" id="PF02367">
    <property type="entry name" value="TsaE"/>
    <property type="match status" value="1"/>
</dbReference>
<keyword evidence="8" id="KW-0067">ATP-binding</keyword>
<evidence type="ECO:0000313" key="12">
    <source>
        <dbReference type="EMBL" id="HGU41888.1"/>
    </source>
</evidence>
<comment type="caution">
    <text evidence="12">The sequence shown here is derived from an EMBL/GenBank/DDBJ whole genome shotgun (WGS) entry which is preliminary data.</text>
</comment>
<evidence type="ECO:0000256" key="10">
    <source>
        <dbReference type="ARBA" id="ARBA00032441"/>
    </source>
</evidence>
<dbReference type="GO" id="GO:0016740">
    <property type="term" value="F:transferase activity"/>
    <property type="evidence" value="ECO:0007669"/>
    <property type="project" value="UniProtKB-KW"/>
</dbReference>
<dbReference type="GO" id="GO:0005737">
    <property type="term" value="C:cytoplasm"/>
    <property type="evidence" value="ECO:0007669"/>
    <property type="project" value="UniProtKB-SubCell"/>
</dbReference>
<sequence length="160" mass="18137">METSSQPRIELGILNEEELKSVAKKFANCLSDGDILILSGEIGSGKTTFVRGLVTGLGCSEHIVTSPTFTLMNIYSCIKTVYHIDAYRLNNLEEVFYVLEGEIEEKDGIFVIEWGELVKEFFLEDFITIVFEHVDETHRKVSITADSEKIELIRRCMHIG</sequence>
<keyword evidence="6" id="KW-0479">Metal-binding</keyword>
<evidence type="ECO:0000256" key="6">
    <source>
        <dbReference type="ARBA" id="ARBA00022723"/>
    </source>
</evidence>
<keyword evidence="12" id="KW-0808">Transferase</keyword>
<comment type="similarity">
    <text evidence="2">Belongs to the TsaE family.</text>
</comment>
<dbReference type="GO" id="GO:0005524">
    <property type="term" value="F:ATP binding"/>
    <property type="evidence" value="ECO:0007669"/>
    <property type="project" value="UniProtKB-KW"/>
</dbReference>
<dbReference type="SUPFAM" id="SSF52540">
    <property type="entry name" value="P-loop containing nucleoside triphosphate hydrolases"/>
    <property type="match status" value="1"/>
</dbReference>
<name>A0A7C4W3Q1_FERPE</name>
<evidence type="ECO:0000256" key="5">
    <source>
        <dbReference type="ARBA" id="ARBA00022694"/>
    </source>
</evidence>
<keyword evidence="4" id="KW-0963">Cytoplasm</keyword>
<keyword evidence="5" id="KW-0819">tRNA processing</keyword>
<gene>
    <name evidence="12" type="primary">tsaE</name>
    <name evidence="12" type="ORF">ENT72_03050</name>
    <name evidence="11" type="ORF">ENU12_08630</name>
</gene>
<dbReference type="Gene3D" id="3.40.50.300">
    <property type="entry name" value="P-loop containing nucleotide triphosphate hydrolases"/>
    <property type="match status" value="1"/>
</dbReference>
<accession>A0A7C4W3Q1</accession>
<dbReference type="EMBL" id="DSZT01000093">
    <property type="protein sequence ID" value="HGU41888.1"/>
    <property type="molecule type" value="Genomic_DNA"/>
</dbReference>
<dbReference type="AlphaFoldDB" id="A0A7C4W3Q1"/>
<dbReference type="InterPro" id="IPR027417">
    <property type="entry name" value="P-loop_NTPase"/>
</dbReference>
<protein>
    <recommendedName>
        <fullName evidence="3">tRNA threonylcarbamoyladenosine biosynthesis protein TsaE</fullName>
    </recommendedName>
    <alternativeName>
        <fullName evidence="10">t(6)A37 threonylcarbamoyladenosine biosynthesis protein TsaE</fullName>
    </alternativeName>
</protein>
<dbReference type="PANTHER" id="PTHR33540:SF2">
    <property type="entry name" value="TRNA THREONYLCARBAMOYLADENOSINE BIOSYNTHESIS PROTEIN TSAE"/>
    <property type="match status" value="1"/>
</dbReference>
<evidence type="ECO:0000256" key="4">
    <source>
        <dbReference type="ARBA" id="ARBA00022490"/>
    </source>
</evidence>
<dbReference type="GO" id="GO:0046872">
    <property type="term" value="F:metal ion binding"/>
    <property type="evidence" value="ECO:0007669"/>
    <property type="project" value="UniProtKB-KW"/>
</dbReference>
<keyword evidence="9" id="KW-0460">Magnesium</keyword>
<proteinExistence type="inferred from homology"/>
<reference evidence="12" key="1">
    <citation type="journal article" date="2020" name="mSystems">
        <title>Genome- and Community-Level Interaction Insights into Carbon Utilization and Element Cycling Functions of Hydrothermarchaeota in Hydrothermal Sediment.</title>
        <authorList>
            <person name="Zhou Z."/>
            <person name="Liu Y."/>
            <person name="Xu W."/>
            <person name="Pan J."/>
            <person name="Luo Z.H."/>
            <person name="Li M."/>
        </authorList>
    </citation>
    <scope>NUCLEOTIDE SEQUENCE [LARGE SCALE GENOMIC DNA]</scope>
    <source>
        <strain evidence="12">SpSt-604</strain>
        <strain evidence="11">SpSt-640</strain>
    </source>
</reference>
<dbReference type="InterPro" id="IPR003442">
    <property type="entry name" value="T6A_TsaE"/>
</dbReference>